<comment type="caution">
    <text evidence="2">The sequence shown here is derived from an EMBL/GenBank/DDBJ whole genome shotgun (WGS) entry which is preliminary data.</text>
</comment>
<sequence length="156" mass="16861">MKLPPSKAAQSPRRPRLTPAEALATLESTDPDIAASARSQMPNPPAEETAPTVENEDDLTPPSPPVASAPVSKRKPAAEKPATAPARRGRPPVHTAEGETERVAVYIGASLNLEVAEHLVTLRRQGEKKSHRSFTEEALRFYIKHLRKQGVLPAAE</sequence>
<evidence type="ECO:0008006" key="4">
    <source>
        <dbReference type="Google" id="ProtNLM"/>
    </source>
</evidence>
<evidence type="ECO:0000256" key="1">
    <source>
        <dbReference type="SAM" id="MobiDB-lite"/>
    </source>
</evidence>
<evidence type="ECO:0000313" key="2">
    <source>
        <dbReference type="EMBL" id="MBC6612430.1"/>
    </source>
</evidence>
<dbReference type="EMBL" id="JACSCY010000014">
    <property type="protein sequence ID" value="MBC6612430.1"/>
    <property type="molecule type" value="Genomic_DNA"/>
</dbReference>
<accession>A0ABR7MNZ2</accession>
<reference evidence="2 3" key="1">
    <citation type="submission" date="2020-08" db="EMBL/GenBank/DDBJ databases">
        <title>Hymenobacter sp.</title>
        <authorList>
            <person name="Kim M.K."/>
        </authorList>
    </citation>
    <scope>NUCLEOTIDE SEQUENCE [LARGE SCALE GENOMIC DNA]</scope>
    <source>
        <strain evidence="2 3">BT507</strain>
    </source>
</reference>
<organism evidence="2 3">
    <name type="scientific">Hymenobacter citatus</name>
    <dbReference type="NCBI Taxonomy" id="2763506"/>
    <lineage>
        <taxon>Bacteria</taxon>
        <taxon>Pseudomonadati</taxon>
        <taxon>Bacteroidota</taxon>
        <taxon>Cytophagia</taxon>
        <taxon>Cytophagales</taxon>
        <taxon>Hymenobacteraceae</taxon>
        <taxon>Hymenobacter</taxon>
    </lineage>
</organism>
<keyword evidence="3" id="KW-1185">Reference proteome</keyword>
<dbReference type="RefSeq" id="WP_187320668.1">
    <property type="nucleotide sequence ID" value="NZ_JACSCY010000014.1"/>
</dbReference>
<protein>
    <recommendedName>
        <fullName evidence="4">DUF3408 domain-containing protein</fullName>
    </recommendedName>
</protein>
<dbReference type="Proteomes" id="UP000622017">
    <property type="component" value="Unassembled WGS sequence"/>
</dbReference>
<proteinExistence type="predicted"/>
<feature type="region of interest" description="Disordered" evidence="1">
    <location>
        <begin position="1"/>
        <end position="100"/>
    </location>
</feature>
<gene>
    <name evidence="2" type="ORF">H8B15_16015</name>
</gene>
<evidence type="ECO:0000313" key="3">
    <source>
        <dbReference type="Proteomes" id="UP000622017"/>
    </source>
</evidence>
<name>A0ABR7MNZ2_9BACT</name>